<reference evidence="1 2" key="1">
    <citation type="submission" date="2018-06" db="EMBL/GenBank/DDBJ databases">
        <title>Genomic Encyclopedia of Archaeal and Bacterial Type Strains, Phase II (KMG-II): from individual species to whole genera.</title>
        <authorList>
            <person name="Goeker M."/>
        </authorList>
    </citation>
    <scope>NUCLEOTIDE SEQUENCE [LARGE SCALE GENOMIC DNA]</scope>
    <source>
        <strain evidence="1 2">DSM 14825</strain>
    </source>
</reference>
<protein>
    <submittedName>
        <fullName evidence="1">Uncharacterized protein</fullName>
    </submittedName>
</protein>
<evidence type="ECO:0000313" key="2">
    <source>
        <dbReference type="Proteomes" id="UP000249754"/>
    </source>
</evidence>
<dbReference type="AlphaFoldDB" id="A0A327SWI9"/>
<gene>
    <name evidence="1" type="ORF">LY11_01815</name>
</gene>
<organism evidence="1 2">
    <name type="scientific">Pedobacter cryoconitis</name>
    <dbReference type="NCBI Taxonomy" id="188932"/>
    <lineage>
        <taxon>Bacteria</taxon>
        <taxon>Pseudomonadati</taxon>
        <taxon>Bacteroidota</taxon>
        <taxon>Sphingobacteriia</taxon>
        <taxon>Sphingobacteriales</taxon>
        <taxon>Sphingobacteriaceae</taxon>
        <taxon>Pedobacter</taxon>
    </lineage>
</organism>
<evidence type="ECO:0000313" key="1">
    <source>
        <dbReference type="EMBL" id="RAJ32134.1"/>
    </source>
</evidence>
<proteinExistence type="predicted"/>
<dbReference type="Proteomes" id="UP000249754">
    <property type="component" value="Unassembled WGS sequence"/>
</dbReference>
<dbReference type="EMBL" id="QLLR01000006">
    <property type="protein sequence ID" value="RAJ32134.1"/>
    <property type="molecule type" value="Genomic_DNA"/>
</dbReference>
<dbReference type="RefSeq" id="WP_111633372.1">
    <property type="nucleotide sequence ID" value="NZ_QLLR01000006.1"/>
</dbReference>
<accession>A0A327SWI9</accession>
<name>A0A327SWI9_9SPHI</name>
<sequence>MKTHFYFCFIALAVLLTSATTKREKIHETPKMTVQSLARVSTSATLTRKLAFSGTVVPVERATIKNLTTGQSAVTNNGGQSILDLNIGDQINITVPKNTILDLGGQSSLLVTLTSGQPVNKTIVISITDIESNQAWAGTATLN</sequence>
<comment type="caution">
    <text evidence="1">The sequence shown here is derived from an EMBL/GenBank/DDBJ whole genome shotgun (WGS) entry which is preliminary data.</text>
</comment>